<dbReference type="GO" id="GO:0034451">
    <property type="term" value="C:centriolar satellite"/>
    <property type="evidence" value="ECO:0007669"/>
    <property type="project" value="TreeGrafter"/>
</dbReference>
<evidence type="ECO:0000256" key="1">
    <source>
        <dbReference type="SAM" id="MobiDB-lite"/>
    </source>
</evidence>
<dbReference type="PANTHER" id="PTHR15732">
    <property type="entry name" value="PROTEIN MOONRAKER"/>
    <property type="match status" value="1"/>
</dbReference>
<dbReference type="OrthoDB" id="10072648at2759"/>
<proteinExistence type="predicted"/>
<gene>
    <name evidence="2" type="ORF">SPHA_13335</name>
</gene>
<comment type="caution">
    <text evidence="2">The sequence shown here is derived from an EMBL/GenBank/DDBJ whole genome shotgun (WGS) entry which is preliminary data.</text>
</comment>
<dbReference type="AlphaFoldDB" id="A0A812BAX0"/>
<evidence type="ECO:0000313" key="2">
    <source>
        <dbReference type="EMBL" id="CAE1174863.1"/>
    </source>
</evidence>
<reference evidence="2" key="1">
    <citation type="submission" date="2021-01" db="EMBL/GenBank/DDBJ databases">
        <authorList>
            <person name="Li R."/>
            <person name="Bekaert M."/>
        </authorList>
    </citation>
    <scope>NUCLEOTIDE SEQUENCE</scope>
    <source>
        <strain evidence="2">Farmed</strain>
    </source>
</reference>
<dbReference type="GO" id="GO:0071539">
    <property type="term" value="P:protein localization to centrosome"/>
    <property type="evidence" value="ECO:0007669"/>
    <property type="project" value="TreeGrafter"/>
</dbReference>
<evidence type="ECO:0000313" key="3">
    <source>
        <dbReference type="Proteomes" id="UP000597762"/>
    </source>
</evidence>
<sequence>MNFRLCQSRDDWTQLDMKKKKRDPDAALPATVAKCGATEKIPKSLKTKQWSQVKVHEVSNKPKKNASAQITCVSNKRKSPEPTPLSQLPATTNSPPTHDKEPNIGCLQDIERLQGDIGKQITEMRDLLENLVKECNNPKSVPPEEDQEPPDPSHEQGALRSITRQVYIVQQQIADVERKLNVMHNYKTVGHVYANKMNLTKSRLTSAYRGAYKSLQGMTNHLRRFAGPSADPVFQLRLVDILSQLLQSIHRLLDIYLQLTNNCNSNSPELLELVDMADALQAEWQAKLEYKLKRFMASGVQGSTTSPGSSKKKTKSIQKNPRQQLSTDVMPERKSILRTTSEPSNLSRGAHKITKKLPTTKKNTKSVIFSAQVQAHRKPPEVSNQNTYAQPTLSSRMKSLSDLKPEEKSEPLEPRQSPRTSIAENREQQPPPPPTSSVLLPGFGSQQFVSNSKNKMKNIGESIIEELLTLESKQQEKQEAKCSSTTINDTRNVDSQQSKSDVHFTDEGFKSVDLNLPPLEVLLHRLQEMEKEEIQIRSRWASSRYYDMEAATEECFKAKGSLTTANHQPRSPSPIIFSKKTDTRQTFEIFQEQPQRHSSGEFPGAIRFTKKAVKSTFQEMQIEDDEQKADDDRGNQRIQLGHQQKQKITNLDYQGRKPKRLFLSNKILKNVTENRQRFSNYLLNSAYHQVESFDPWHLTEELADSILEDCIQEVSEEMQDLSHDLVHHLFNNEFIAFSPPSTIQPPPTKMLDISE</sequence>
<feature type="compositionally biased region" description="Polar residues" evidence="1">
    <location>
        <begin position="337"/>
        <end position="347"/>
    </location>
</feature>
<feature type="compositionally biased region" description="Polar residues" evidence="1">
    <location>
        <begin position="382"/>
        <end position="398"/>
    </location>
</feature>
<dbReference type="Pfam" id="PF15718">
    <property type="entry name" value="MNR"/>
    <property type="match status" value="1"/>
</dbReference>
<feature type="compositionally biased region" description="Basic residues" evidence="1">
    <location>
        <begin position="349"/>
        <end position="364"/>
    </location>
</feature>
<accession>A0A812BAX0</accession>
<feature type="compositionally biased region" description="Polar residues" evidence="1">
    <location>
        <begin position="84"/>
        <end position="96"/>
    </location>
</feature>
<feature type="compositionally biased region" description="Polar residues" evidence="1">
    <location>
        <begin position="481"/>
        <end position="499"/>
    </location>
</feature>
<protein>
    <submittedName>
        <fullName evidence="2">MNR</fullName>
    </submittedName>
</protein>
<feature type="region of interest" description="Disordered" evidence="1">
    <location>
        <begin position="299"/>
        <end position="449"/>
    </location>
</feature>
<name>A0A812BAX0_ACAPH</name>
<feature type="region of interest" description="Disordered" evidence="1">
    <location>
        <begin position="135"/>
        <end position="156"/>
    </location>
</feature>
<feature type="region of interest" description="Disordered" evidence="1">
    <location>
        <begin position="52"/>
        <end position="103"/>
    </location>
</feature>
<dbReference type="InterPro" id="IPR031447">
    <property type="entry name" value="MNR"/>
</dbReference>
<dbReference type="GO" id="GO:0007099">
    <property type="term" value="P:centriole replication"/>
    <property type="evidence" value="ECO:0007669"/>
    <property type="project" value="InterPro"/>
</dbReference>
<feature type="compositionally biased region" description="Basic and acidic residues" evidence="1">
    <location>
        <begin position="399"/>
        <end position="413"/>
    </location>
</feature>
<organism evidence="2 3">
    <name type="scientific">Acanthosepion pharaonis</name>
    <name type="common">Pharaoh cuttlefish</name>
    <name type="synonym">Sepia pharaonis</name>
    <dbReference type="NCBI Taxonomy" id="158019"/>
    <lineage>
        <taxon>Eukaryota</taxon>
        <taxon>Metazoa</taxon>
        <taxon>Spiralia</taxon>
        <taxon>Lophotrochozoa</taxon>
        <taxon>Mollusca</taxon>
        <taxon>Cephalopoda</taxon>
        <taxon>Coleoidea</taxon>
        <taxon>Decapodiformes</taxon>
        <taxon>Sepiida</taxon>
        <taxon>Sepiina</taxon>
        <taxon>Sepiidae</taxon>
        <taxon>Acanthosepion</taxon>
    </lineage>
</organism>
<dbReference type="Proteomes" id="UP000597762">
    <property type="component" value="Unassembled WGS sequence"/>
</dbReference>
<feature type="compositionally biased region" description="Polar residues" evidence="1">
    <location>
        <begin position="317"/>
        <end position="327"/>
    </location>
</feature>
<dbReference type="EMBL" id="CAHIKZ030000446">
    <property type="protein sequence ID" value="CAE1174863.1"/>
    <property type="molecule type" value="Genomic_DNA"/>
</dbReference>
<feature type="region of interest" description="Disordered" evidence="1">
    <location>
        <begin position="480"/>
        <end position="499"/>
    </location>
</feature>
<dbReference type="PANTHER" id="PTHR15732:SF4">
    <property type="entry name" value="PROTEIN MOONRAKER"/>
    <property type="match status" value="1"/>
</dbReference>
<keyword evidence="3" id="KW-1185">Reference proteome</keyword>